<dbReference type="OrthoDB" id="9810066at2"/>
<dbReference type="GO" id="GO:0004719">
    <property type="term" value="F:protein-L-isoaspartate (D-aspartate) O-methyltransferase activity"/>
    <property type="evidence" value="ECO:0007669"/>
    <property type="project" value="UniProtKB-EC"/>
</dbReference>
<evidence type="ECO:0000256" key="3">
    <source>
        <dbReference type="ARBA" id="ARBA00011890"/>
    </source>
</evidence>
<evidence type="ECO:0000313" key="13">
    <source>
        <dbReference type="Proteomes" id="UP000268192"/>
    </source>
</evidence>
<evidence type="ECO:0000256" key="11">
    <source>
        <dbReference type="ARBA" id="ARBA00031350"/>
    </source>
</evidence>
<keyword evidence="8" id="KW-0949">S-adenosyl-L-methionine</keyword>
<gene>
    <name evidence="12" type="ORF">D5400_13715</name>
</gene>
<evidence type="ECO:0000256" key="8">
    <source>
        <dbReference type="ARBA" id="ARBA00022691"/>
    </source>
</evidence>
<keyword evidence="13" id="KW-1185">Reference proteome</keyword>
<comment type="subcellular location">
    <subcellularLocation>
        <location evidence="1">Cytoplasm</location>
    </subcellularLocation>
</comment>
<dbReference type="PROSITE" id="PS01279">
    <property type="entry name" value="PCMT"/>
    <property type="match status" value="1"/>
</dbReference>
<dbReference type="PANTHER" id="PTHR11579:SF0">
    <property type="entry name" value="PROTEIN-L-ISOASPARTATE(D-ASPARTATE) O-METHYLTRANSFERASE"/>
    <property type="match status" value="1"/>
</dbReference>
<evidence type="ECO:0000256" key="10">
    <source>
        <dbReference type="ARBA" id="ARBA00031323"/>
    </source>
</evidence>
<reference evidence="12 13" key="1">
    <citation type="submission" date="2018-09" db="EMBL/GenBank/DDBJ databases">
        <title>Marinorhizobium profundi gen. nov., sp. nov., isolated from a deep-sea sediment sample from the New Britain Trench and proposal of Marinorhizobiaceae fam. nov. in the order Rhizobiales of the class Alphaproteobacteria.</title>
        <authorList>
            <person name="Cao J."/>
        </authorList>
    </citation>
    <scope>NUCLEOTIDE SEQUENCE [LARGE SCALE GENOMIC DNA]</scope>
    <source>
        <strain evidence="12 13">WS11</strain>
    </source>
</reference>
<evidence type="ECO:0000256" key="9">
    <source>
        <dbReference type="ARBA" id="ARBA00030757"/>
    </source>
</evidence>
<dbReference type="Pfam" id="PF01135">
    <property type="entry name" value="PCMT"/>
    <property type="match status" value="1"/>
</dbReference>
<dbReference type="GO" id="GO:0005737">
    <property type="term" value="C:cytoplasm"/>
    <property type="evidence" value="ECO:0007669"/>
    <property type="project" value="UniProtKB-SubCell"/>
</dbReference>
<evidence type="ECO:0000256" key="1">
    <source>
        <dbReference type="ARBA" id="ARBA00004496"/>
    </source>
</evidence>
<evidence type="ECO:0000256" key="4">
    <source>
        <dbReference type="ARBA" id="ARBA00013346"/>
    </source>
</evidence>
<dbReference type="CDD" id="cd02440">
    <property type="entry name" value="AdoMet_MTases"/>
    <property type="match status" value="1"/>
</dbReference>
<keyword evidence="5" id="KW-0963">Cytoplasm</keyword>
<sequence>MDSRNPLGEIEGFASLLLRLRREGIADATLLAALEETPRSQFVPPIHADLAYSSRMIPIECGTFMEGADLMARLLYQLDLKAGQRVLEVGTGSGFAAAVMARIVDRVVSVERYRTLHAIAQQRLEHFGLRNVALKLADGRQGVAGEGTFDRIFVAGAFEQMPRSFVDHLAPEGQMLTGIIKENGRVVLSRLTRIGNRFERTDGPELPYLPLVPGVAARI</sequence>
<dbReference type="EMBL" id="CP032509">
    <property type="protein sequence ID" value="AZN73813.1"/>
    <property type="molecule type" value="Genomic_DNA"/>
</dbReference>
<accession>A0A3Q8XRV4</accession>
<keyword evidence="6 12" id="KW-0489">Methyltransferase</keyword>
<evidence type="ECO:0000313" key="12">
    <source>
        <dbReference type="EMBL" id="AZN73813.1"/>
    </source>
</evidence>
<evidence type="ECO:0000256" key="2">
    <source>
        <dbReference type="ARBA" id="ARBA00005369"/>
    </source>
</evidence>
<dbReference type="AlphaFoldDB" id="A0A3Q8XRV4"/>
<dbReference type="GO" id="GO:0032259">
    <property type="term" value="P:methylation"/>
    <property type="evidence" value="ECO:0007669"/>
    <property type="project" value="UniProtKB-KW"/>
</dbReference>
<dbReference type="EC" id="2.1.1.77" evidence="3"/>
<dbReference type="PANTHER" id="PTHR11579">
    <property type="entry name" value="PROTEIN-L-ISOASPARTATE O-METHYLTRANSFERASE"/>
    <property type="match status" value="1"/>
</dbReference>
<organism evidence="12 13">
    <name type="scientific">Georhizobium profundi</name>
    <dbReference type="NCBI Taxonomy" id="2341112"/>
    <lineage>
        <taxon>Bacteria</taxon>
        <taxon>Pseudomonadati</taxon>
        <taxon>Pseudomonadota</taxon>
        <taxon>Alphaproteobacteria</taxon>
        <taxon>Hyphomicrobiales</taxon>
        <taxon>Rhizobiaceae</taxon>
        <taxon>Georhizobium</taxon>
    </lineage>
</organism>
<proteinExistence type="inferred from homology"/>
<name>A0A3Q8XRV4_9HYPH</name>
<keyword evidence="7 12" id="KW-0808">Transferase</keyword>
<dbReference type="NCBIfam" id="NF001453">
    <property type="entry name" value="PRK00312.1"/>
    <property type="match status" value="1"/>
</dbReference>
<evidence type="ECO:0000256" key="5">
    <source>
        <dbReference type="ARBA" id="ARBA00022490"/>
    </source>
</evidence>
<dbReference type="InterPro" id="IPR029063">
    <property type="entry name" value="SAM-dependent_MTases_sf"/>
</dbReference>
<protein>
    <recommendedName>
        <fullName evidence="4">Protein-L-isoaspartate O-methyltransferase</fullName>
        <ecNumber evidence="3">2.1.1.77</ecNumber>
    </recommendedName>
    <alternativeName>
        <fullName evidence="11">L-isoaspartyl protein carboxyl methyltransferase</fullName>
    </alternativeName>
    <alternativeName>
        <fullName evidence="9">Protein L-isoaspartyl methyltransferase</fullName>
    </alternativeName>
    <alternativeName>
        <fullName evidence="10">Protein-beta-aspartate methyltransferase</fullName>
    </alternativeName>
</protein>
<dbReference type="SUPFAM" id="SSF53335">
    <property type="entry name" value="S-adenosyl-L-methionine-dependent methyltransferases"/>
    <property type="match status" value="1"/>
</dbReference>
<evidence type="ECO:0000256" key="7">
    <source>
        <dbReference type="ARBA" id="ARBA00022679"/>
    </source>
</evidence>
<dbReference type="Proteomes" id="UP000268192">
    <property type="component" value="Chromosome"/>
</dbReference>
<dbReference type="KEGG" id="abaw:D5400_13715"/>
<evidence type="ECO:0000256" key="6">
    <source>
        <dbReference type="ARBA" id="ARBA00022603"/>
    </source>
</evidence>
<dbReference type="Gene3D" id="3.40.50.150">
    <property type="entry name" value="Vaccinia Virus protein VP39"/>
    <property type="match status" value="1"/>
</dbReference>
<dbReference type="InterPro" id="IPR000682">
    <property type="entry name" value="PCMT"/>
</dbReference>
<comment type="similarity">
    <text evidence="2">Belongs to the methyltransferase superfamily. L-isoaspartyl/D-aspartyl protein methyltransferase family.</text>
</comment>